<dbReference type="AlphaFoldDB" id="A0A1Y2G429"/>
<sequence length="124" mass="13773">MPRKHPVTCFKLKFDKTTVLLPVTSATTLAVLRATLMDALAHGAGDELPELPKAANDIALWRLLKQEDDEVQEDKWERLTDEKSGADKWGLEEAADVGVSFKNADGKFPSPTVVRPIDEDELEE</sequence>
<evidence type="ECO:0000313" key="2">
    <source>
        <dbReference type="Proteomes" id="UP000193467"/>
    </source>
</evidence>
<dbReference type="InParanoid" id="A0A1Y2G429"/>
<proteinExistence type="predicted"/>
<evidence type="ECO:0000313" key="1">
    <source>
        <dbReference type="EMBL" id="ORY90792.1"/>
    </source>
</evidence>
<protein>
    <submittedName>
        <fullName evidence="1">Uncharacterized protein</fullName>
    </submittedName>
</protein>
<dbReference type="OrthoDB" id="2536158at2759"/>
<dbReference type="EMBL" id="MCGR01000003">
    <property type="protein sequence ID" value="ORY90792.1"/>
    <property type="molecule type" value="Genomic_DNA"/>
</dbReference>
<name>A0A1Y2G429_9BASI</name>
<keyword evidence="2" id="KW-1185">Reference proteome</keyword>
<accession>A0A1Y2G429</accession>
<comment type="caution">
    <text evidence="1">The sequence shown here is derived from an EMBL/GenBank/DDBJ whole genome shotgun (WGS) entry which is preliminary data.</text>
</comment>
<organism evidence="1 2">
    <name type="scientific">Leucosporidium creatinivorum</name>
    <dbReference type="NCBI Taxonomy" id="106004"/>
    <lineage>
        <taxon>Eukaryota</taxon>
        <taxon>Fungi</taxon>
        <taxon>Dikarya</taxon>
        <taxon>Basidiomycota</taxon>
        <taxon>Pucciniomycotina</taxon>
        <taxon>Microbotryomycetes</taxon>
        <taxon>Leucosporidiales</taxon>
        <taxon>Leucosporidium</taxon>
    </lineage>
</organism>
<gene>
    <name evidence="1" type="ORF">BCR35DRAFT_299368</name>
</gene>
<reference evidence="1 2" key="1">
    <citation type="submission" date="2016-07" db="EMBL/GenBank/DDBJ databases">
        <title>Pervasive Adenine N6-methylation of Active Genes in Fungi.</title>
        <authorList>
            <consortium name="DOE Joint Genome Institute"/>
            <person name="Mondo S.J."/>
            <person name="Dannebaum R.O."/>
            <person name="Kuo R.C."/>
            <person name="Labutti K."/>
            <person name="Haridas S."/>
            <person name="Kuo A."/>
            <person name="Salamov A."/>
            <person name="Ahrendt S.R."/>
            <person name="Lipzen A."/>
            <person name="Sullivan W."/>
            <person name="Andreopoulos W.B."/>
            <person name="Clum A."/>
            <person name="Lindquist E."/>
            <person name="Daum C."/>
            <person name="Ramamoorthy G.K."/>
            <person name="Gryganskyi A."/>
            <person name="Culley D."/>
            <person name="Magnuson J.K."/>
            <person name="James T.Y."/>
            <person name="O'Malley M.A."/>
            <person name="Stajich J.E."/>
            <person name="Spatafora J.W."/>
            <person name="Visel A."/>
            <person name="Grigoriev I.V."/>
        </authorList>
    </citation>
    <scope>NUCLEOTIDE SEQUENCE [LARGE SCALE GENOMIC DNA]</scope>
    <source>
        <strain evidence="1 2">62-1032</strain>
    </source>
</reference>
<dbReference type="Proteomes" id="UP000193467">
    <property type="component" value="Unassembled WGS sequence"/>
</dbReference>